<dbReference type="GO" id="GO:0016829">
    <property type="term" value="F:lyase activity"/>
    <property type="evidence" value="ECO:0007669"/>
    <property type="project" value="UniProtKB-KW"/>
</dbReference>
<protein>
    <submittedName>
        <fullName evidence="3">Sirohydrochlorin chelatase</fullName>
    </submittedName>
</protein>
<evidence type="ECO:0000313" key="3">
    <source>
        <dbReference type="EMBL" id="NMO01280.1"/>
    </source>
</evidence>
<organism evidence="3 4">
    <name type="scientific">Gordonia asplenii</name>
    <dbReference type="NCBI Taxonomy" id="2725283"/>
    <lineage>
        <taxon>Bacteria</taxon>
        <taxon>Bacillati</taxon>
        <taxon>Actinomycetota</taxon>
        <taxon>Actinomycetes</taxon>
        <taxon>Mycobacteriales</taxon>
        <taxon>Gordoniaceae</taxon>
        <taxon>Gordonia</taxon>
    </lineage>
</organism>
<keyword evidence="1" id="KW-0479">Metal-binding</keyword>
<comment type="caution">
    <text evidence="3">The sequence shown here is derived from an EMBL/GenBank/DDBJ whole genome shotgun (WGS) entry which is preliminary data.</text>
</comment>
<dbReference type="PANTHER" id="PTHR33542:SF5">
    <property type="entry name" value="FERROCHELATASE CHE1"/>
    <property type="match status" value="1"/>
</dbReference>
<dbReference type="Gene3D" id="3.40.50.1400">
    <property type="match status" value="2"/>
</dbReference>
<accession>A0A848KS74</accession>
<dbReference type="RefSeq" id="WP_170193784.1">
    <property type="nucleotide sequence ID" value="NZ_JABBNB010000007.1"/>
</dbReference>
<dbReference type="AlphaFoldDB" id="A0A848KS74"/>
<keyword evidence="2" id="KW-0456">Lyase</keyword>
<dbReference type="Proteomes" id="UP000550729">
    <property type="component" value="Unassembled WGS sequence"/>
</dbReference>
<evidence type="ECO:0000256" key="2">
    <source>
        <dbReference type="ARBA" id="ARBA00023239"/>
    </source>
</evidence>
<dbReference type="InterPro" id="IPR002762">
    <property type="entry name" value="CbiX-like"/>
</dbReference>
<keyword evidence="4" id="KW-1185">Reference proteome</keyword>
<dbReference type="CDD" id="cd03416">
    <property type="entry name" value="CbiX_SirB_N"/>
    <property type="match status" value="1"/>
</dbReference>
<evidence type="ECO:0000313" key="4">
    <source>
        <dbReference type="Proteomes" id="UP000550729"/>
    </source>
</evidence>
<evidence type="ECO:0000256" key="1">
    <source>
        <dbReference type="ARBA" id="ARBA00022723"/>
    </source>
</evidence>
<dbReference type="InterPro" id="IPR050963">
    <property type="entry name" value="Sirohydro_Cobaltochel/CbiX"/>
</dbReference>
<gene>
    <name evidence="3" type="ORF">HH308_08630</name>
</gene>
<dbReference type="EMBL" id="JABBNB010000007">
    <property type="protein sequence ID" value="NMO01280.1"/>
    <property type="molecule type" value="Genomic_DNA"/>
</dbReference>
<dbReference type="GO" id="GO:0046872">
    <property type="term" value="F:metal ion binding"/>
    <property type="evidence" value="ECO:0007669"/>
    <property type="project" value="UniProtKB-KW"/>
</dbReference>
<sequence length="251" mass="26223">MTAPALLLVAHGSRDPRFAATAERVRSAVRTELPGVTVGLSYLDLTEPLVGDALSQLAETVGDVVVVPLLFGDGYHSRFDLPAIISAAKRQHPALHAVQTRVVGDTSLVPALAARLDEAGLRGSDGVVMCAVGSSDADSDAQARRRGAELSALTRVPVEVVFATKLGRADAELRRAASRLRSQGARRIALSPYFLSAGLLTERVNERLRALEPGVVVAGAIGDHPALTAAVVERFAAARPVVDTTLAVTAS</sequence>
<name>A0A848KS74_9ACTN</name>
<proteinExistence type="predicted"/>
<reference evidence="3 4" key="1">
    <citation type="submission" date="2020-04" db="EMBL/GenBank/DDBJ databases">
        <title>Gordonia sp. nov. TBRC 11910.</title>
        <authorList>
            <person name="Suriyachadkun C."/>
        </authorList>
    </citation>
    <scope>NUCLEOTIDE SEQUENCE [LARGE SCALE GENOMIC DNA]</scope>
    <source>
        <strain evidence="3 4">TBRC 11910</strain>
    </source>
</reference>
<dbReference type="Pfam" id="PF01903">
    <property type="entry name" value="CbiX"/>
    <property type="match status" value="2"/>
</dbReference>
<dbReference type="SUPFAM" id="SSF53800">
    <property type="entry name" value="Chelatase"/>
    <property type="match status" value="1"/>
</dbReference>
<dbReference type="PANTHER" id="PTHR33542">
    <property type="entry name" value="SIROHYDROCHLORIN FERROCHELATASE, CHLOROPLASTIC"/>
    <property type="match status" value="1"/>
</dbReference>